<reference evidence="1" key="1">
    <citation type="submission" date="2022-09" db="EMBL/GenBank/DDBJ databases">
        <title>Rhodovastum sp. nov. RN2-1 isolated from soil in Seongnam, South Korea.</title>
        <authorList>
            <person name="Le N.T."/>
        </authorList>
    </citation>
    <scope>NUCLEOTIDE SEQUENCE</scope>
    <source>
        <strain evidence="1">RN2-1</strain>
    </source>
</reference>
<accession>A0AA41YNX4</accession>
<evidence type="ECO:0000313" key="2">
    <source>
        <dbReference type="Proteomes" id="UP001165679"/>
    </source>
</evidence>
<proteinExistence type="predicted"/>
<name>A0AA41YNX4_9PROT</name>
<keyword evidence="2" id="KW-1185">Reference proteome</keyword>
<dbReference type="EMBL" id="JAPDNT010000036">
    <property type="protein sequence ID" value="MCW3477389.1"/>
    <property type="molecule type" value="Genomic_DNA"/>
</dbReference>
<comment type="caution">
    <text evidence="1">The sequence shown here is derived from an EMBL/GenBank/DDBJ whole genome shotgun (WGS) entry which is preliminary data.</text>
</comment>
<dbReference type="Proteomes" id="UP001165679">
    <property type="component" value="Unassembled WGS sequence"/>
</dbReference>
<organism evidence="1 2">
    <name type="scientific">Limobrevibacterium gyesilva</name>
    <dbReference type="NCBI Taxonomy" id="2991712"/>
    <lineage>
        <taxon>Bacteria</taxon>
        <taxon>Pseudomonadati</taxon>
        <taxon>Pseudomonadota</taxon>
        <taxon>Alphaproteobacteria</taxon>
        <taxon>Acetobacterales</taxon>
        <taxon>Acetobacteraceae</taxon>
        <taxon>Limobrevibacterium</taxon>
    </lineage>
</organism>
<evidence type="ECO:0000313" key="1">
    <source>
        <dbReference type="EMBL" id="MCW3477389.1"/>
    </source>
</evidence>
<sequence>MPKVDLPPETQGLRLCKVIHGRLAMCEGVRFPGGAPAVDTVLRRAAISGRVGPVGETGDYWADLLDANGDWFDTVALGRDAWNSLKNHWMRCKVESADGR</sequence>
<reference evidence="1" key="2">
    <citation type="submission" date="2022-10" db="EMBL/GenBank/DDBJ databases">
        <authorList>
            <person name="Trinh H.N."/>
        </authorList>
    </citation>
    <scope>NUCLEOTIDE SEQUENCE</scope>
    <source>
        <strain evidence="1">RN2-1</strain>
    </source>
</reference>
<gene>
    <name evidence="1" type="ORF">OL599_22730</name>
</gene>
<protein>
    <submittedName>
        <fullName evidence="1">Uncharacterized protein</fullName>
    </submittedName>
</protein>
<dbReference type="AlphaFoldDB" id="A0AA41YNX4"/>